<reference evidence="5" key="1">
    <citation type="journal article" date="2019" name="Int. J. Syst. Evol. Microbiol.">
        <title>The Global Catalogue of Microorganisms (GCM) 10K type strain sequencing project: providing services to taxonomists for standard genome sequencing and annotation.</title>
        <authorList>
            <consortium name="The Broad Institute Genomics Platform"/>
            <consortium name="The Broad Institute Genome Sequencing Center for Infectious Disease"/>
            <person name="Wu L."/>
            <person name="Ma J."/>
        </authorList>
    </citation>
    <scope>NUCLEOTIDE SEQUENCE [LARGE SCALE GENOMIC DNA]</scope>
    <source>
        <strain evidence="5">JCM 11444</strain>
    </source>
</reference>
<dbReference type="InterPro" id="IPR002563">
    <property type="entry name" value="Flavin_Rdtase-like_dom"/>
</dbReference>
<dbReference type="Proteomes" id="UP001500418">
    <property type="component" value="Unassembled WGS sequence"/>
</dbReference>
<dbReference type="Pfam" id="PF01613">
    <property type="entry name" value="Flavin_Reduct"/>
    <property type="match status" value="1"/>
</dbReference>
<organism evidence="4 5">
    <name type="scientific">Streptomyces rhizosphaericus</name>
    <dbReference type="NCBI Taxonomy" id="114699"/>
    <lineage>
        <taxon>Bacteria</taxon>
        <taxon>Bacillati</taxon>
        <taxon>Actinomycetota</taxon>
        <taxon>Actinomycetes</taxon>
        <taxon>Kitasatosporales</taxon>
        <taxon>Streptomycetaceae</taxon>
        <taxon>Streptomyces</taxon>
        <taxon>Streptomyces violaceusniger group</taxon>
    </lineage>
</organism>
<keyword evidence="5" id="KW-1185">Reference proteome</keyword>
<feature type="domain" description="Flavin reductase like" evidence="3">
    <location>
        <begin position="13"/>
        <end position="78"/>
    </location>
</feature>
<proteinExistence type="inferred from homology"/>
<comment type="caution">
    <text evidence="4">The sequence shown here is derived from an EMBL/GenBank/DDBJ whole genome shotgun (WGS) entry which is preliminary data.</text>
</comment>
<dbReference type="PANTHER" id="PTHR30466">
    <property type="entry name" value="FLAVIN REDUCTASE"/>
    <property type="match status" value="1"/>
</dbReference>
<evidence type="ECO:0000259" key="3">
    <source>
        <dbReference type="Pfam" id="PF01613"/>
    </source>
</evidence>
<name>A0ABP3ZRW8_9ACTN</name>
<dbReference type="Gene3D" id="2.30.110.10">
    <property type="entry name" value="Electron Transport, Fmn-binding Protein, Chain A"/>
    <property type="match status" value="1"/>
</dbReference>
<comment type="similarity">
    <text evidence="1">Belongs to the non-flavoprotein flavin reductase family.</text>
</comment>
<dbReference type="PANTHER" id="PTHR30466:SF11">
    <property type="entry name" value="FLAVIN-DEPENDENT MONOOXYGENASE, REDUCTASE SUBUNIT HSAB"/>
    <property type="match status" value="1"/>
</dbReference>
<dbReference type="InterPro" id="IPR050268">
    <property type="entry name" value="NADH-dep_flavin_reductase"/>
</dbReference>
<sequence>MAVIDRQQFRDVMSGVCTPVTIVTSAADGVPFGTTVSSFASLSLDPPLISLALARGSSLLAQIQTARRFAVNILGQAARTARW</sequence>
<evidence type="ECO:0000256" key="1">
    <source>
        <dbReference type="ARBA" id="ARBA00008898"/>
    </source>
</evidence>
<dbReference type="SUPFAM" id="SSF50475">
    <property type="entry name" value="FMN-binding split barrel"/>
    <property type="match status" value="1"/>
</dbReference>
<protein>
    <recommendedName>
        <fullName evidence="3">Flavin reductase like domain-containing protein</fullName>
    </recommendedName>
</protein>
<dbReference type="InterPro" id="IPR012349">
    <property type="entry name" value="Split_barrel_FMN-bd"/>
</dbReference>
<keyword evidence="2" id="KW-0560">Oxidoreductase</keyword>
<evidence type="ECO:0000313" key="5">
    <source>
        <dbReference type="Proteomes" id="UP001500418"/>
    </source>
</evidence>
<evidence type="ECO:0000256" key="2">
    <source>
        <dbReference type="ARBA" id="ARBA00023002"/>
    </source>
</evidence>
<evidence type="ECO:0000313" key="4">
    <source>
        <dbReference type="EMBL" id="GAA0926334.1"/>
    </source>
</evidence>
<accession>A0ABP3ZRW8</accession>
<gene>
    <name evidence="4" type="ORF">GCM10009575_025560</name>
</gene>
<dbReference type="EMBL" id="BAAAID010000013">
    <property type="protein sequence ID" value="GAA0926334.1"/>
    <property type="molecule type" value="Genomic_DNA"/>
</dbReference>